<feature type="binding site" evidence="12">
    <location>
        <position position="318"/>
    </location>
    <ligand>
        <name>an alpha-D-glucoside</name>
        <dbReference type="ChEBI" id="CHEBI:22390"/>
    </ligand>
</feature>
<keyword evidence="6" id="KW-0677">Repeat</keyword>
<evidence type="ECO:0000256" key="4">
    <source>
        <dbReference type="ARBA" id="ARBA00022729"/>
    </source>
</evidence>
<evidence type="ECO:0000256" key="2">
    <source>
        <dbReference type="ARBA" id="ARBA00010983"/>
    </source>
</evidence>
<reference evidence="16 17" key="1">
    <citation type="journal article" date="2005" name="Science">
        <title>The genome of the kinetoplastid parasite, Leishmania major.</title>
        <authorList>
            <person name="Ivens A.C."/>
            <person name="Peacock C.S."/>
            <person name="Worthey E.A."/>
            <person name="Murphy L."/>
            <person name="Aggarwal G."/>
            <person name="Berriman M."/>
            <person name="Sisk E."/>
            <person name="Rajandream M.A."/>
            <person name="Adlem E."/>
            <person name="Aert R."/>
            <person name="Anupama A."/>
            <person name="Apostolou Z."/>
            <person name="Attipoe P."/>
            <person name="Bason N."/>
            <person name="Bauser C."/>
            <person name="Beck A."/>
            <person name="Beverley S.M."/>
            <person name="Bianchettin G."/>
            <person name="Borzym K."/>
            <person name="Bothe G."/>
            <person name="Bruschi C.V."/>
            <person name="Collins M."/>
            <person name="Cadag E."/>
            <person name="Ciarloni L."/>
            <person name="Clayton C."/>
            <person name="Coulson R.M."/>
            <person name="Cronin A."/>
            <person name="Cruz A.K."/>
            <person name="Davies R.M."/>
            <person name="De Gaudenzi J."/>
            <person name="Dobson D.E."/>
            <person name="Duesterhoeft A."/>
            <person name="Fazelina G."/>
            <person name="Fosker N."/>
            <person name="Frasch A.C."/>
            <person name="Fraser A."/>
            <person name="Fuchs M."/>
            <person name="Gabel C."/>
            <person name="Goble A."/>
            <person name="Goffeau A."/>
            <person name="Harris D."/>
            <person name="Hertz-Fowler C."/>
            <person name="Hilbert H."/>
            <person name="Horn D."/>
            <person name="Huang Y."/>
            <person name="Klages S."/>
            <person name="Knights A."/>
            <person name="Kube M."/>
            <person name="Larke N."/>
            <person name="Litvin L."/>
            <person name="Lord A."/>
            <person name="Louie T."/>
            <person name="Marra M."/>
            <person name="Masuy D."/>
            <person name="Matthews K."/>
            <person name="Michaeli S."/>
            <person name="Mottram J.C."/>
            <person name="Muller-Auer S."/>
            <person name="Munden H."/>
            <person name="Nelson S."/>
            <person name="Norbertczak H."/>
            <person name="Oliver K."/>
            <person name="O'neil S."/>
            <person name="Pentony M."/>
            <person name="Pohl T.M."/>
            <person name="Price C."/>
            <person name="Purnelle B."/>
            <person name="Quail M.A."/>
            <person name="Rabbinowitsch E."/>
            <person name="Reinhardt R."/>
            <person name="Rieger M."/>
            <person name="Rinta J."/>
            <person name="Robben J."/>
            <person name="Robertson L."/>
            <person name="Ruiz J.C."/>
            <person name="Rutter S."/>
            <person name="Saunders D."/>
            <person name="Schafer M."/>
            <person name="Schein J."/>
            <person name="Schwartz D.C."/>
            <person name="Seeger K."/>
            <person name="Seyler A."/>
            <person name="Sharp S."/>
            <person name="Shin H."/>
            <person name="Sivam D."/>
            <person name="Squares R."/>
            <person name="Squares S."/>
            <person name="Tosato V."/>
            <person name="Vogt C."/>
            <person name="Volckaert G."/>
            <person name="Wambutt R."/>
            <person name="Warren T."/>
            <person name="Wedler H."/>
            <person name="Woodward J."/>
            <person name="Zhou S."/>
            <person name="Zimmermann W."/>
            <person name="Smith D.F."/>
            <person name="Blackwell J.M."/>
            <person name="Stuart K.D."/>
            <person name="Barrell B."/>
            <person name="Myler P.J."/>
        </authorList>
    </citation>
    <scope>NUCLEOTIDE SEQUENCE [LARGE SCALE GENOMIC DNA]</scope>
    <source>
        <strain evidence="17">MHOM/IL/81/Friedlin</strain>
    </source>
</reference>
<dbReference type="eggNOG" id="KOG0674">
    <property type="taxonomic scope" value="Eukaryota"/>
</dbReference>
<evidence type="ECO:0000256" key="9">
    <source>
        <dbReference type="ARBA" id="ARBA00022837"/>
    </source>
</evidence>
<dbReference type="FunFam" id="2.10.250.10:FF:000002">
    <property type="entry name" value="Calreticulin"/>
    <property type="match status" value="1"/>
</dbReference>
<dbReference type="GO" id="GO:0006457">
    <property type="term" value="P:protein folding"/>
    <property type="evidence" value="ECO:0000318"/>
    <property type="project" value="GO_Central"/>
</dbReference>
<evidence type="ECO:0000256" key="5">
    <source>
        <dbReference type="ARBA" id="ARBA00022734"/>
    </source>
</evidence>
<keyword evidence="17" id="KW-1185">Reference proteome</keyword>
<accession>Q4Q601</accession>
<feature type="binding site" evidence="12">
    <location>
        <position position="128"/>
    </location>
    <ligand>
        <name>an alpha-D-glucoside</name>
        <dbReference type="ChEBI" id="CHEBI:22390"/>
    </ligand>
</feature>
<keyword evidence="7 11" id="KW-0256">Endoplasmic reticulum</keyword>
<evidence type="ECO:0000256" key="11">
    <source>
        <dbReference type="PIRNR" id="PIRNR002356"/>
    </source>
</evidence>
<keyword evidence="3" id="KW-0479">Metal-binding</keyword>
<dbReference type="Gene3D" id="2.10.250.10">
    <property type="entry name" value="Calreticulin/calnexin, P domain"/>
    <property type="match status" value="1"/>
</dbReference>
<dbReference type="EMBL" id="FR796427">
    <property type="protein sequence ID" value="CAJ08465.1"/>
    <property type="molecule type" value="Genomic_DNA"/>
</dbReference>
<evidence type="ECO:0000256" key="12">
    <source>
        <dbReference type="PIRSR" id="PIRSR002356-1"/>
    </source>
</evidence>
<dbReference type="PIRSF" id="PIRSF002356">
    <property type="entry name" value="Calreticulin"/>
    <property type="match status" value="1"/>
</dbReference>
<dbReference type="InterPro" id="IPR018124">
    <property type="entry name" value="Calret/calnex_CS"/>
</dbReference>
<name>Q4Q601_LEIMA</name>
<dbReference type="HOGENOM" id="CLU_018224_0_2_1"/>
<dbReference type="VEuPathDB" id="TriTrypDB:LMJSD75_310035500"/>
<feature type="region of interest" description="Disordered" evidence="15">
    <location>
        <begin position="361"/>
        <end position="400"/>
    </location>
</feature>
<evidence type="ECO:0000313" key="16">
    <source>
        <dbReference type="EMBL" id="CAJ08465.1"/>
    </source>
</evidence>
<dbReference type="GeneID" id="5654192"/>
<feature type="signal peptide" evidence="14">
    <location>
        <begin position="1"/>
        <end position="23"/>
    </location>
</feature>
<dbReference type="InterPro" id="IPR013320">
    <property type="entry name" value="ConA-like_dom_sf"/>
</dbReference>
<evidence type="ECO:0000256" key="14">
    <source>
        <dbReference type="RuleBase" id="RU362126"/>
    </source>
</evidence>
<feature type="chain" id="PRO_5005143355" description="Calreticulin" evidence="14">
    <location>
        <begin position="24"/>
        <end position="400"/>
    </location>
</feature>
<dbReference type="VEuPathDB" id="TriTrypDB:LMJLV39_310035500"/>
<keyword evidence="5" id="KW-0430">Lectin</keyword>
<dbReference type="GO" id="GO:0030246">
    <property type="term" value="F:carbohydrate binding"/>
    <property type="evidence" value="ECO:0007669"/>
    <property type="project" value="UniProtKB-KW"/>
</dbReference>
<dbReference type="PANTHER" id="PTHR11073">
    <property type="entry name" value="CALRETICULIN AND CALNEXIN"/>
    <property type="match status" value="1"/>
</dbReference>
<dbReference type="PANTHER" id="PTHR11073:SF2">
    <property type="entry name" value="CALRETICULIN"/>
    <property type="match status" value="1"/>
</dbReference>
<dbReference type="Gene3D" id="2.60.120.200">
    <property type="match status" value="1"/>
</dbReference>
<keyword evidence="9" id="KW-0106">Calcium</keyword>
<comment type="subcellular location">
    <subcellularLocation>
        <location evidence="1 11">Endoplasmic reticulum lumen</location>
    </subcellularLocation>
</comment>
<keyword evidence="10 11" id="KW-0143">Chaperone</keyword>
<feature type="compositionally biased region" description="Basic and acidic residues" evidence="15">
    <location>
        <begin position="361"/>
        <end position="391"/>
    </location>
</feature>
<evidence type="ECO:0000256" key="7">
    <source>
        <dbReference type="ARBA" id="ARBA00022824"/>
    </source>
</evidence>
<dbReference type="GO" id="GO:0051082">
    <property type="term" value="F:unfolded protein binding"/>
    <property type="evidence" value="ECO:0007669"/>
    <property type="project" value="InterPro"/>
</dbReference>
<proteinExistence type="inferred from homology"/>
<dbReference type="STRING" id="5664.Q4Q601"/>
<evidence type="ECO:0000256" key="8">
    <source>
        <dbReference type="ARBA" id="ARBA00022833"/>
    </source>
</evidence>
<dbReference type="VEuPathDB" id="TriTrypDB:LMJFC_310041300"/>
<dbReference type="PROSITE" id="PS00804">
    <property type="entry name" value="CALRETICULIN_2"/>
    <property type="match status" value="1"/>
</dbReference>
<feature type="binding site" evidence="12">
    <location>
        <position position="112"/>
    </location>
    <ligand>
        <name>an alpha-D-glucoside</name>
        <dbReference type="ChEBI" id="CHEBI:22390"/>
    </ligand>
</feature>
<dbReference type="Pfam" id="PF00262">
    <property type="entry name" value="Calreticulin"/>
    <property type="match status" value="2"/>
</dbReference>
<dbReference type="PRINTS" id="PR00626">
    <property type="entry name" value="CALRETICULIN"/>
</dbReference>
<dbReference type="GO" id="GO:0036503">
    <property type="term" value="P:ERAD pathway"/>
    <property type="evidence" value="ECO:0000318"/>
    <property type="project" value="GO_Central"/>
</dbReference>
<feature type="binding site" evidence="12">
    <location>
        <position position="135"/>
    </location>
    <ligand>
        <name>an alpha-D-glucoside</name>
        <dbReference type="ChEBI" id="CHEBI:22390"/>
    </ligand>
</feature>
<dbReference type="GO" id="GO:0005509">
    <property type="term" value="F:calcium ion binding"/>
    <property type="evidence" value="ECO:0000318"/>
    <property type="project" value="GO_Central"/>
</dbReference>
<dbReference type="KEGG" id="lma:LMJF_31_2600"/>
<evidence type="ECO:0000256" key="15">
    <source>
        <dbReference type="SAM" id="MobiDB-lite"/>
    </source>
</evidence>
<feature type="disulfide bond" evidence="13">
    <location>
        <begin position="106"/>
        <end position="137"/>
    </location>
</feature>
<evidence type="ECO:0000256" key="1">
    <source>
        <dbReference type="ARBA" id="ARBA00004319"/>
    </source>
</evidence>
<dbReference type="InterPro" id="IPR009169">
    <property type="entry name" value="Calreticulin"/>
</dbReference>
<dbReference type="RefSeq" id="XP_001685247.1">
    <property type="nucleotide sequence ID" value="XM_001685195.1"/>
</dbReference>
<keyword evidence="13" id="KW-1015">Disulfide bond</keyword>
<evidence type="ECO:0000256" key="6">
    <source>
        <dbReference type="ARBA" id="ARBA00022737"/>
    </source>
</evidence>
<keyword evidence="4 14" id="KW-0732">Signal</keyword>
<dbReference type="InParanoid" id="Q4Q601"/>
<dbReference type="AlphaFoldDB" id="Q4Q601"/>
<sequence length="400" mass="45093">MAQRAMLAAIVGVLVLCVYVVQAEIFFHEEFNTMDGWVQSEHTSDYGKVALSVGAIHVDAEKEQGLKLMEDAKFYAVSKKLPKAVSNDGKPIVVSFSVKNEQKLTCGGTYLKFFSELDQKDLHGESAYWLMFGPDICGSNKRLQFILSYNGTNHLWKKLSTPKTDTATHVYTVEIAPNNTYQLYVDGMHIQEGSLEEEWDMLPPKTISDPTDKKPADWVDDMMMDDPSDTKPEDWEDEPATITDSEAVKPVDWDDSEDGVWEAPKVPNPNYRGAWKPRRIHNPDYKGEWAARQIPNPVYKKDPNLYKVPAPLQYVGIDVWQVEGGSIFDDIIIGDDITEVLRVVKSTYGAMAEKERDLIQAEAKKEAMKEPAEAAAEKPNMDEHADHTPDEDKSEGEEDL</sequence>
<evidence type="ECO:0000313" key="17">
    <source>
        <dbReference type="Proteomes" id="UP000000542"/>
    </source>
</evidence>
<evidence type="ECO:0000256" key="3">
    <source>
        <dbReference type="ARBA" id="ARBA00022723"/>
    </source>
</evidence>
<comment type="similarity">
    <text evidence="2 11 14">Belongs to the calreticulin family.</text>
</comment>
<dbReference type="InterPro" id="IPR001580">
    <property type="entry name" value="Calret/calnex"/>
</dbReference>
<gene>
    <name evidence="16" type="ORF">LMJF_31_2600</name>
</gene>
<dbReference type="GO" id="GO:0005788">
    <property type="term" value="C:endoplasmic reticulum lumen"/>
    <property type="evidence" value="ECO:0007669"/>
    <property type="project" value="UniProtKB-SubCell"/>
</dbReference>
<dbReference type="SUPFAM" id="SSF49899">
    <property type="entry name" value="Concanavalin A-like lectins/glucanases"/>
    <property type="match status" value="1"/>
</dbReference>
<dbReference type="Proteomes" id="UP000000542">
    <property type="component" value="Chromosome 31"/>
</dbReference>
<organism evidence="16 17">
    <name type="scientific">Leishmania major</name>
    <dbReference type="NCBI Taxonomy" id="5664"/>
    <lineage>
        <taxon>Eukaryota</taxon>
        <taxon>Discoba</taxon>
        <taxon>Euglenozoa</taxon>
        <taxon>Kinetoplastea</taxon>
        <taxon>Metakinetoplastina</taxon>
        <taxon>Trypanosomatida</taxon>
        <taxon>Trypanosomatidae</taxon>
        <taxon>Leishmaniinae</taxon>
        <taxon>Leishmania</taxon>
    </lineage>
</organism>
<dbReference type="VEuPathDB" id="TriTrypDB:LmjF.31.2600"/>
<protein>
    <recommendedName>
        <fullName evidence="11">Calreticulin</fullName>
    </recommendedName>
</protein>
<dbReference type="SUPFAM" id="SSF63887">
    <property type="entry name" value="P-domain of calnexin/calreticulin"/>
    <property type="match status" value="1"/>
</dbReference>
<feature type="binding site" evidence="12">
    <location>
        <position position="110"/>
    </location>
    <ligand>
        <name>an alpha-D-glucoside</name>
        <dbReference type="ChEBI" id="CHEBI:22390"/>
    </ligand>
</feature>
<evidence type="ECO:0000256" key="13">
    <source>
        <dbReference type="PIRSR" id="PIRSR002356-3"/>
    </source>
</evidence>
<keyword evidence="8" id="KW-0862">Zinc</keyword>
<reference evidence="16 17" key="2">
    <citation type="journal article" date="2011" name="Genome Res.">
        <title>Chromosome and gene copy number variation allow major structural change between species and strains of Leishmania.</title>
        <authorList>
            <person name="Rogers M.B."/>
            <person name="Hilley J.D."/>
            <person name="Dickens N.J."/>
            <person name="Wilkes J."/>
            <person name="Bates P.A."/>
            <person name="Depledge D.P."/>
            <person name="Harris D."/>
            <person name="Her Y."/>
            <person name="Herzyk P."/>
            <person name="Imamura H."/>
            <person name="Otto T.D."/>
            <person name="Sanders M."/>
            <person name="Seeger K."/>
            <person name="Dujardin J.C."/>
            <person name="Berriman M."/>
            <person name="Smith D.F."/>
            <person name="Hertz-Fowler C."/>
            <person name="Mottram J.C."/>
        </authorList>
    </citation>
    <scope>NUCLEOTIDE SEQUENCE [LARGE SCALE GENOMIC DNA]</scope>
    <source>
        <strain evidence="17">MHOM/IL/81/Friedlin</strain>
    </source>
</reference>
<dbReference type="InterPro" id="IPR009033">
    <property type="entry name" value="Calreticulin/calnexin_P_dom_sf"/>
</dbReference>
<dbReference type="GO" id="GO:0005789">
    <property type="term" value="C:endoplasmic reticulum membrane"/>
    <property type="evidence" value="ECO:0000318"/>
    <property type="project" value="GO_Central"/>
</dbReference>
<dbReference type="OMA" id="KRDEICA"/>
<evidence type="ECO:0000256" key="10">
    <source>
        <dbReference type="ARBA" id="ARBA00023186"/>
    </source>
</evidence>